<dbReference type="PROSITE" id="PS50011">
    <property type="entry name" value="PROTEIN_KINASE_DOM"/>
    <property type="match status" value="1"/>
</dbReference>
<name>A0A0C9WYM6_9AGAR</name>
<dbReference type="Proteomes" id="UP000054477">
    <property type="component" value="Unassembled WGS sequence"/>
</dbReference>
<dbReference type="GO" id="GO:0070059">
    <property type="term" value="P:intrinsic apoptotic signaling pathway in response to endoplasmic reticulum stress"/>
    <property type="evidence" value="ECO:0007669"/>
    <property type="project" value="TreeGrafter"/>
</dbReference>
<dbReference type="GO" id="GO:0051082">
    <property type="term" value="F:unfolded protein binding"/>
    <property type="evidence" value="ECO:0007669"/>
    <property type="project" value="TreeGrafter"/>
</dbReference>
<dbReference type="Gene3D" id="1.10.510.10">
    <property type="entry name" value="Transferase(Phosphotransferase) domain 1"/>
    <property type="match status" value="1"/>
</dbReference>
<dbReference type="HOGENOM" id="CLU_062257_1_0_1"/>
<dbReference type="GO" id="GO:0036498">
    <property type="term" value="P:IRE1-mediated unfolded protein response"/>
    <property type="evidence" value="ECO:0007669"/>
    <property type="project" value="TreeGrafter"/>
</dbReference>
<dbReference type="SUPFAM" id="SSF56112">
    <property type="entry name" value="Protein kinase-like (PK-like)"/>
    <property type="match status" value="1"/>
</dbReference>
<accession>A0A0C9WYM6</accession>
<reference evidence="2 3" key="1">
    <citation type="submission" date="2014-04" db="EMBL/GenBank/DDBJ databases">
        <authorList>
            <consortium name="DOE Joint Genome Institute"/>
            <person name="Kuo A."/>
            <person name="Kohler A."/>
            <person name="Nagy L.G."/>
            <person name="Floudas D."/>
            <person name="Copeland A."/>
            <person name="Barry K.W."/>
            <person name="Cichocki N."/>
            <person name="Veneault-Fourrey C."/>
            <person name="LaButti K."/>
            <person name="Lindquist E.A."/>
            <person name="Lipzen A."/>
            <person name="Lundell T."/>
            <person name="Morin E."/>
            <person name="Murat C."/>
            <person name="Sun H."/>
            <person name="Tunlid A."/>
            <person name="Henrissat B."/>
            <person name="Grigoriev I.V."/>
            <person name="Hibbett D.S."/>
            <person name="Martin F."/>
            <person name="Nordberg H.P."/>
            <person name="Cantor M.N."/>
            <person name="Hua S.X."/>
        </authorList>
    </citation>
    <scope>NUCLEOTIDE SEQUENCE [LARGE SCALE GENOMIC DNA]</scope>
    <source>
        <strain evidence="2 3">LaAM-08-1</strain>
    </source>
</reference>
<sequence>MTSITPPEKSRQLLARHEVWDDKESGFLYLAVAWKEDFQIYTSCYANRMGTFDSNSTALSELRGTVVSNDLVYAAWRQDITEVMTPIPSKTFVKTPDYLSELSKLDLVNTEINILELLSKTPHPNICKYYGCIRDGAYIAGICLQRLEFTLAELVEGRDNQLPPLDEERIVSDVKGGLDFLHGIGLVHNDINPHNIMLDEGGRAVIIDFDSCNDEHGLDLVAKFLSGEYDGQDFEAFGM</sequence>
<dbReference type="EMBL" id="KN838812">
    <property type="protein sequence ID" value="KIJ94043.1"/>
    <property type="molecule type" value="Genomic_DNA"/>
</dbReference>
<evidence type="ECO:0000259" key="1">
    <source>
        <dbReference type="PROSITE" id="PS50011"/>
    </source>
</evidence>
<protein>
    <recommendedName>
        <fullName evidence="1">Protein kinase domain-containing protein</fullName>
    </recommendedName>
</protein>
<feature type="domain" description="Protein kinase" evidence="1">
    <location>
        <begin position="57"/>
        <end position="239"/>
    </location>
</feature>
<dbReference type="GO" id="GO:0004521">
    <property type="term" value="F:RNA endonuclease activity"/>
    <property type="evidence" value="ECO:0007669"/>
    <property type="project" value="InterPro"/>
</dbReference>
<evidence type="ECO:0000313" key="2">
    <source>
        <dbReference type="EMBL" id="KIJ94043.1"/>
    </source>
</evidence>
<dbReference type="GO" id="GO:1990604">
    <property type="term" value="C:IRE1-TRAF2-ASK1 complex"/>
    <property type="evidence" value="ECO:0007669"/>
    <property type="project" value="TreeGrafter"/>
</dbReference>
<dbReference type="InterPro" id="IPR045133">
    <property type="entry name" value="IRE1/2-like"/>
</dbReference>
<evidence type="ECO:0000313" key="3">
    <source>
        <dbReference type="Proteomes" id="UP000054477"/>
    </source>
</evidence>
<reference evidence="3" key="2">
    <citation type="submission" date="2015-01" db="EMBL/GenBank/DDBJ databases">
        <title>Evolutionary Origins and Diversification of the Mycorrhizal Mutualists.</title>
        <authorList>
            <consortium name="DOE Joint Genome Institute"/>
            <consortium name="Mycorrhizal Genomics Consortium"/>
            <person name="Kohler A."/>
            <person name="Kuo A."/>
            <person name="Nagy L.G."/>
            <person name="Floudas D."/>
            <person name="Copeland A."/>
            <person name="Barry K.W."/>
            <person name="Cichocki N."/>
            <person name="Veneault-Fourrey C."/>
            <person name="LaButti K."/>
            <person name="Lindquist E.A."/>
            <person name="Lipzen A."/>
            <person name="Lundell T."/>
            <person name="Morin E."/>
            <person name="Murat C."/>
            <person name="Riley R."/>
            <person name="Ohm R."/>
            <person name="Sun H."/>
            <person name="Tunlid A."/>
            <person name="Henrissat B."/>
            <person name="Grigoriev I.V."/>
            <person name="Hibbett D.S."/>
            <person name="Martin F."/>
        </authorList>
    </citation>
    <scope>NUCLEOTIDE SEQUENCE [LARGE SCALE GENOMIC DNA]</scope>
    <source>
        <strain evidence="3">LaAM-08-1</strain>
    </source>
</reference>
<gene>
    <name evidence="2" type="ORF">K443DRAFT_134875</name>
</gene>
<dbReference type="AlphaFoldDB" id="A0A0C9WYM6"/>
<keyword evidence="3" id="KW-1185">Reference proteome</keyword>
<dbReference type="PANTHER" id="PTHR13954">
    <property type="entry name" value="IRE1-RELATED"/>
    <property type="match status" value="1"/>
</dbReference>
<dbReference type="PANTHER" id="PTHR13954:SF6">
    <property type="entry name" value="NON-SPECIFIC SERINE_THREONINE PROTEIN KINASE"/>
    <property type="match status" value="1"/>
</dbReference>
<dbReference type="GO" id="GO:0005524">
    <property type="term" value="F:ATP binding"/>
    <property type="evidence" value="ECO:0007669"/>
    <property type="project" value="InterPro"/>
</dbReference>
<dbReference type="InterPro" id="IPR000719">
    <property type="entry name" value="Prot_kinase_dom"/>
</dbReference>
<dbReference type="OrthoDB" id="4062651at2759"/>
<dbReference type="GO" id="GO:0004674">
    <property type="term" value="F:protein serine/threonine kinase activity"/>
    <property type="evidence" value="ECO:0007669"/>
    <property type="project" value="InterPro"/>
</dbReference>
<dbReference type="STRING" id="1095629.A0A0C9WYM6"/>
<proteinExistence type="predicted"/>
<organism evidence="2 3">
    <name type="scientific">Laccaria amethystina LaAM-08-1</name>
    <dbReference type="NCBI Taxonomy" id="1095629"/>
    <lineage>
        <taxon>Eukaryota</taxon>
        <taxon>Fungi</taxon>
        <taxon>Dikarya</taxon>
        <taxon>Basidiomycota</taxon>
        <taxon>Agaricomycotina</taxon>
        <taxon>Agaricomycetes</taxon>
        <taxon>Agaricomycetidae</taxon>
        <taxon>Agaricales</taxon>
        <taxon>Agaricineae</taxon>
        <taxon>Hydnangiaceae</taxon>
        <taxon>Laccaria</taxon>
    </lineage>
</organism>
<dbReference type="Pfam" id="PF00069">
    <property type="entry name" value="Pkinase"/>
    <property type="match status" value="1"/>
</dbReference>
<dbReference type="InterPro" id="IPR011009">
    <property type="entry name" value="Kinase-like_dom_sf"/>
</dbReference>